<dbReference type="SMART" id="SM00856">
    <property type="entry name" value="PMEI"/>
    <property type="match status" value="1"/>
</dbReference>
<comment type="caution">
    <text evidence="5">The sequence shown here is derived from an EMBL/GenBank/DDBJ whole genome shotgun (WGS) entry which is preliminary data.</text>
</comment>
<evidence type="ECO:0000256" key="2">
    <source>
        <dbReference type="SAM" id="MobiDB-lite"/>
    </source>
</evidence>
<dbReference type="GO" id="GO:0004857">
    <property type="term" value="F:enzyme inhibitor activity"/>
    <property type="evidence" value="ECO:0007669"/>
    <property type="project" value="InterPro"/>
</dbReference>
<accession>A0A835ANI7</accession>
<dbReference type="InterPro" id="IPR051955">
    <property type="entry name" value="PME_Inhibitor"/>
</dbReference>
<evidence type="ECO:0000259" key="4">
    <source>
        <dbReference type="SMART" id="SM00856"/>
    </source>
</evidence>
<feature type="compositionally biased region" description="Pro residues" evidence="2">
    <location>
        <begin position="53"/>
        <end position="70"/>
    </location>
</feature>
<proteinExistence type="predicted"/>
<dbReference type="CDD" id="cd15800">
    <property type="entry name" value="PMEI-like_2"/>
    <property type="match status" value="1"/>
</dbReference>
<reference evidence="5" key="1">
    <citation type="submission" date="2020-07" db="EMBL/GenBank/DDBJ databases">
        <title>Genome sequence and genetic diversity analysis of an under-domesticated orphan crop, white fonio (Digitaria exilis).</title>
        <authorList>
            <person name="Bennetzen J.L."/>
            <person name="Chen S."/>
            <person name="Ma X."/>
            <person name="Wang X."/>
            <person name="Yssel A.E.J."/>
            <person name="Chaluvadi S.R."/>
            <person name="Johnson M."/>
            <person name="Gangashetty P."/>
            <person name="Hamidou F."/>
            <person name="Sanogo M.D."/>
            <person name="Zwaenepoel A."/>
            <person name="Wallace J."/>
            <person name="Van De Peer Y."/>
            <person name="Van Deynze A."/>
        </authorList>
    </citation>
    <scope>NUCLEOTIDE SEQUENCE</scope>
    <source>
        <tissue evidence="5">Leaves</tissue>
    </source>
</reference>
<dbReference type="InterPro" id="IPR006501">
    <property type="entry name" value="Pectinesterase_inhib_dom"/>
</dbReference>
<dbReference type="OrthoDB" id="770764at2759"/>
<evidence type="ECO:0000256" key="3">
    <source>
        <dbReference type="SAM" id="SignalP"/>
    </source>
</evidence>
<feature type="signal peptide" evidence="3">
    <location>
        <begin position="1"/>
        <end position="30"/>
    </location>
</feature>
<evidence type="ECO:0000256" key="1">
    <source>
        <dbReference type="ARBA" id="ARBA00022729"/>
    </source>
</evidence>
<gene>
    <name evidence="5" type="ORF">HU200_052817</name>
</gene>
<organism evidence="5 6">
    <name type="scientific">Digitaria exilis</name>
    <dbReference type="NCBI Taxonomy" id="1010633"/>
    <lineage>
        <taxon>Eukaryota</taxon>
        <taxon>Viridiplantae</taxon>
        <taxon>Streptophyta</taxon>
        <taxon>Embryophyta</taxon>
        <taxon>Tracheophyta</taxon>
        <taxon>Spermatophyta</taxon>
        <taxon>Magnoliopsida</taxon>
        <taxon>Liliopsida</taxon>
        <taxon>Poales</taxon>
        <taxon>Poaceae</taxon>
        <taxon>PACMAD clade</taxon>
        <taxon>Panicoideae</taxon>
        <taxon>Panicodae</taxon>
        <taxon>Paniceae</taxon>
        <taxon>Anthephorinae</taxon>
        <taxon>Digitaria</taxon>
    </lineage>
</organism>
<dbReference type="SUPFAM" id="SSF101148">
    <property type="entry name" value="Plant invertase/pectin methylesterase inhibitor"/>
    <property type="match status" value="1"/>
</dbReference>
<feature type="chain" id="PRO_5032497673" description="Pectinesterase inhibitor domain-containing protein" evidence="3">
    <location>
        <begin position="31"/>
        <end position="228"/>
    </location>
</feature>
<dbReference type="Proteomes" id="UP000636709">
    <property type="component" value="Unassembled WGS sequence"/>
</dbReference>
<feature type="domain" description="Pectinesterase inhibitor" evidence="4">
    <location>
        <begin position="70"/>
        <end position="221"/>
    </location>
</feature>
<dbReference type="Gene3D" id="1.20.140.40">
    <property type="entry name" value="Invertase/pectin methylesterase inhibitor family protein"/>
    <property type="match status" value="1"/>
</dbReference>
<dbReference type="FunFam" id="1.20.140.40:FF:000003">
    <property type="entry name" value="Invertase/pectin methylesterase inhibitor family protein"/>
    <property type="match status" value="1"/>
</dbReference>
<keyword evidence="1 3" id="KW-0732">Signal</keyword>
<evidence type="ECO:0000313" key="6">
    <source>
        <dbReference type="Proteomes" id="UP000636709"/>
    </source>
</evidence>
<dbReference type="InterPro" id="IPR035513">
    <property type="entry name" value="Invertase/methylesterase_inhib"/>
</dbReference>
<dbReference type="PANTHER" id="PTHR31080:SF281">
    <property type="entry name" value="OS12G0561500 PROTEIN"/>
    <property type="match status" value="1"/>
</dbReference>
<dbReference type="PANTHER" id="PTHR31080">
    <property type="entry name" value="PECTINESTERASE INHIBITOR-LIKE"/>
    <property type="match status" value="1"/>
</dbReference>
<keyword evidence="6" id="KW-1185">Reference proteome</keyword>
<feature type="region of interest" description="Disordered" evidence="2">
    <location>
        <begin position="36"/>
        <end position="72"/>
    </location>
</feature>
<dbReference type="AlphaFoldDB" id="A0A835ANI7"/>
<dbReference type="EMBL" id="JACEFO010002299">
    <property type="protein sequence ID" value="KAF8667613.1"/>
    <property type="molecule type" value="Genomic_DNA"/>
</dbReference>
<protein>
    <recommendedName>
        <fullName evidence="4">Pectinesterase inhibitor domain-containing protein</fullName>
    </recommendedName>
</protein>
<sequence length="228" mass="23374">MHAMTPPPPLLACLLILLLATAVAPPSAVAVCVPKNSGPHSKPGSPATKPKPKPTTPAAPAPPKPTPLPPGADIVKSLCLKTDYPDLCSSSLAKQPQPQLPGGKRLDGAGVLRMAMGAVRGKAGEAKASAAAFANDPKTQPMARGPLHDCVESFDDIAYSLDQAEKALAAGDRGTTGTMLDTVRTDVDTCNDGFDDRPELTKVMAKQDAELAKLASNCLAIATAAGLR</sequence>
<name>A0A835ANI7_9POAL</name>
<dbReference type="Pfam" id="PF04043">
    <property type="entry name" value="PMEI"/>
    <property type="match status" value="1"/>
</dbReference>
<dbReference type="NCBIfam" id="TIGR01614">
    <property type="entry name" value="PME_inhib"/>
    <property type="match status" value="1"/>
</dbReference>
<evidence type="ECO:0000313" key="5">
    <source>
        <dbReference type="EMBL" id="KAF8667613.1"/>
    </source>
</evidence>